<dbReference type="EMBL" id="CM037615">
    <property type="protein sequence ID" value="KAH8015074.1"/>
    <property type="molecule type" value="Genomic_DNA"/>
</dbReference>
<evidence type="ECO:0000313" key="1">
    <source>
        <dbReference type="EMBL" id="KAH8015074.1"/>
    </source>
</evidence>
<name>A0ACB8G5Z8_9SAUR</name>
<gene>
    <name evidence="1" type="ORF">K3G42_033086</name>
</gene>
<proteinExistence type="predicted"/>
<reference evidence="1" key="1">
    <citation type="submission" date="2021-08" db="EMBL/GenBank/DDBJ databases">
        <title>The first chromosome-level gecko genome reveals the dynamic sex chromosomes of Neotropical dwarf geckos (Sphaerodactylidae: Sphaerodactylus).</title>
        <authorList>
            <person name="Pinto B.J."/>
            <person name="Keating S.E."/>
            <person name="Gamble T."/>
        </authorList>
    </citation>
    <scope>NUCLEOTIDE SEQUENCE</scope>
    <source>
        <strain evidence="1">TG3544</strain>
    </source>
</reference>
<keyword evidence="2" id="KW-1185">Reference proteome</keyword>
<sequence length="101" mass="11547">MIENTIIKIIQNTMIKISANHKRAGADPPPPRKKRECKGGGKERGQLYAWVQRMVLARRLCSCLCWHPADLPKRWGHGREGWQPYNSSFKGTSCRKEMAQG</sequence>
<accession>A0ACB8G5Z8</accession>
<dbReference type="Proteomes" id="UP000827872">
    <property type="component" value="Linkage Group LG02"/>
</dbReference>
<comment type="caution">
    <text evidence="1">The sequence shown here is derived from an EMBL/GenBank/DDBJ whole genome shotgun (WGS) entry which is preliminary data.</text>
</comment>
<evidence type="ECO:0000313" key="2">
    <source>
        <dbReference type="Proteomes" id="UP000827872"/>
    </source>
</evidence>
<protein>
    <submittedName>
        <fullName evidence="1">Uncharacterized protein</fullName>
    </submittedName>
</protein>
<organism evidence="1 2">
    <name type="scientific">Sphaerodactylus townsendi</name>
    <dbReference type="NCBI Taxonomy" id="933632"/>
    <lineage>
        <taxon>Eukaryota</taxon>
        <taxon>Metazoa</taxon>
        <taxon>Chordata</taxon>
        <taxon>Craniata</taxon>
        <taxon>Vertebrata</taxon>
        <taxon>Euteleostomi</taxon>
        <taxon>Lepidosauria</taxon>
        <taxon>Squamata</taxon>
        <taxon>Bifurcata</taxon>
        <taxon>Gekkota</taxon>
        <taxon>Sphaerodactylidae</taxon>
        <taxon>Sphaerodactylus</taxon>
    </lineage>
</organism>